<dbReference type="KEGG" id="ccar:122140036"/>
<evidence type="ECO:0000256" key="3">
    <source>
        <dbReference type="ARBA" id="ARBA00022692"/>
    </source>
</evidence>
<sequence>MEPAVTQYDGNSGKDLVSPPLQPTNCFPFADFLHQHRKARTRVQQHIRYCRAQGKRNYNQNLTVRRMDPSQSFSQPPEACNSSEKSAMLQPIAKPPVYQDHFAGYLPSFPGQSVVAVQPAVFVPNPPLANPVPLTSPMPEYTCYSIFTLLCCCLPLGTAALVYSLTTRTANYSGHQELAKKNSKMSLILNHVGVAVGIVLWVLFFIFEFEFNIKKDP</sequence>
<feature type="transmembrane region" description="Helical" evidence="7">
    <location>
        <begin position="144"/>
        <end position="166"/>
    </location>
</feature>
<evidence type="ECO:0000256" key="5">
    <source>
        <dbReference type="ARBA" id="ARBA00023136"/>
    </source>
</evidence>
<evidence type="ECO:0000256" key="1">
    <source>
        <dbReference type="ARBA" id="ARBA00004370"/>
    </source>
</evidence>
<keyword evidence="3 7" id="KW-0812">Transmembrane</keyword>
<feature type="transmembrane region" description="Helical" evidence="7">
    <location>
        <begin position="187"/>
        <end position="207"/>
    </location>
</feature>
<reference evidence="8" key="1">
    <citation type="submission" date="2025-08" db="UniProtKB">
        <authorList>
            <consortium name="RefSeq"/>
        </authorList>
    </citation>
    <scope>IDENTIFICATION</scope>
    <source>
        <tissue evidence="8">Muscle</tissue>
    </source>
</reference>
<evidence type="ECO:0000256" key="4">
    <source>
        <dbReference type="ARBA" id="ARBA00022989"/>
    </source>
</evidence>
<feature type="region of interest" description="Disordered" evidence="6">
    <location>
        <begin position="1"/>
        <end position="20"/>
    </location>
</feature>
<evidence type="ECO:0000313" key="8">
    <source>
        <dbReference type="RefSeq" id="XP_042597587.1"/>
    </source>
</evidence>
<dbReference type="AlphaFoldDB" id="A0A9Q9X984"/>
<dbReference type="InterPro" id="IPR051423">
    <property type="entry name" value="CD225/Dispanin"/>
</dbReference>
<evidence type="ECO:0000256" key="6">
    <source>
        <dbReference type="SAM" id="MobiDB-lite"/>
    </source>
</evidence>
<proteinExistence type="inferred from homology"/>
<accession>A0A9Q9X984</accession>
<evidence type="ECO:0000256" key="2">
    <source>
        <dbReference type="ARBA" id="ARBA00006843"/>
    </source>
</evidence>
<dbReference type="PANTHER" id="PTHR14948">
    <property type="entry name" value="NG5"/>
    <property type="match status" value="1"/>
</dbReference>
<comment type="subcellular location">
    <subcellularLocation>
        <location evidence="1">Membrane</location>
    </subcellularLocation>
</comment>
<comment type="similarity">
    <text evidence="2">Belongs to the CD225/Dispanin family.</text>
</comment>
<protein>
    <submittedName>
        <fullName evidence="8">Uncharacterized protein LOC122140036</fullName>
    </submittedName>
</protein>
<keyword evidence="4 7" id="KW-1133">Transmembrane helix</keyword>
<name>A0A9Q9X984_CYPCA</name>
<dbReference type="Pfam" id="PF04505">
    <property type="entry name" value="CD225"/>
    <property type="match status" value="1"/>
</dbReference>
<dbReference type="PANTHER" id="PTHR14948:SF46">
    <property type="entry name" value="DISPANIN SUBFAMILY A MEMBER 2B-LIKE-RELATED"/>
    <property type="match status" value="1"/>
</dbReference>
<evidence type="ECO:0000256" key="7">
    <source>
        <dbReference type="SAM" id="Phobius"/>
    </source>
</evidence>
<dbReference type="GeneID" id="122140036"/>
<dbReference type="Proteomes" id="UP001155660">
    <property type="component" value="Chromosome B16"/>
</dbReference>
<dbReference type="InterPro" id="IPR007593">
    <property type="entry name" value="CD225/Dispanin_fam"/>
</dbReference>
<gene>
    <name evidence="8" type="primary">LOC122140036</name>
</gene>
<dbReference type="RefSeq" id="XP_042597587.1">
    <property type="nucleotide sequence ID" value="XM_042741653.1"/>
</dbReference>
<dbReference type="OrthoDB" id="6083617at2759"/>
<keyword evidence="5 7" id="KW-0472">Membrane</keyword>
<dbReference type="GO" id="GO:0016020">
    <property type="term" value="C:membrane"/>
    <property type="evidence" value="ECO:0007669"/>
    <property type="project" value="UniProtKB-SubCell"/>
</dbReference>
<organism evidence="8">
    <name type="scientific">Cyprinus carpio</name>
    <name type="common">Common carp</name>
    <dbReference type="NCBI Taxonomy" id="7962"/>
    <lineage>
        <taxon>Eukaryota</taxon>
        <taxon>Metazoa</taxon>
        <taxon>Chordata</taxon>
        <taxon>Craniata</taxon>
        <taxon>Vertebrata</taxon>
        <taxon>Euteleostomi</taxon>
        <taxon>Actinopterygii</taxon>
        <taxon>Neopterygii</taxon>
        <taxon>Teleostei</taxon>
        <taxon>Ostariophysi</taxon>
        <taxon>Cypriniformes</taxon>
        <taxon>Cyprinidae</taxon>
        <taxon>Cyprininae</taxon>
        <taxon>Cyprinus</taxon>
    </lineage>
</organism>